<protein>
    <submittedName>
        <fullName evidence="3">Uncharacterized protein</fullName>
    </submittedName>
</protein>
<evidence type="ECO:0000313" key="4">
    <source>
        <dbReference type="Proteomes" id="UP000019277"/>
    </source>
</evidence>
<evidence type="ECO:0000256" key="1">
    <source>
        <dbReference type="SAM" id="MobiDB-lite"/>
    </source>
</evidence>
<proteinExistence type="predicted"/>
<keyword evidence="2" id="KW-1133">Transmembrane helix</keyword>
<dbReference type="RefSeq" id="WP_035283511.1">
    <property type="nucleotide sequence ID" value="NZ_AYXG01000119.1"/>
</dbReference>
<dbReference type="PATRIC" id="fig|909613.9.peg.3408"/>
<keyword evidence="2" id="KW-0812">Transmembrane</keyword>
<dbReference type="eggNOG" id="ENOG5031XRS">
    <property type="taxonomic scope" value="Bacteria"/>
</dbReference>
<feature type="transmembrane region" description="Helical" evidence="2">
    <location>
        <begin position="45"/>
        <end position="67"/>
    </location>
</feature>
<comment type="caution">
    <text evidence="3">The sequence shown here is derived from an EMBL/GenBank/DDBJ whole genome shotgun (WGS) entry which is preliminary data.</text>
</comment>
<keyword evidence="4" id="KW-1185">Reference proteome</keyword>
<dbReference type="STRING" id="909613.UO65_3407"/>
<feature type="compositionally biased region" description="Low complexity" evidence="1">
    <location>
        <begin position="80"/>
        <end position="118"/>
    </location>
</feature>
<evidence type="ECO:0000256" key="2">
    <source>
        <dbReference type="SAM" id="Phobius"/>
    </source>
</evidence>
<keyword evidence="2" id="KW-0472">Membrane</keyword>
<feature type="region of interest" description="Disordered" evidence="1">
    <location>
        <begin position="67"/>
        <end position="123"/>
    </location>
</feature>
<dbReference type="Proteomes" id="UP000019277">
    <property type="component" value="Unassembled WGS sequence"/>
</dbReference>
<gene>
    <name evidence="3" type="ORF">UO65_3407</name>
</gene>
<dbReference type="EMBL" id="AYXG01000119">
    <property type="protein sequence ID" value="EWC61292.1"/>
    <property type="molecule type" value="Genomic_DNA"/>
</dbReference>
<sequence>MSEFTESDVRAALDRAVAGEPPFTLDREAVFAEGRRRVRRRRTAAYGLAAVTAVAVIGTSTLAAGALSTSPQPMPPAAPTAPATTTKPTKPTKPTFPASTPPSTSTTTHSAAPATTSADRNSAAMRDASIAWPVEILRKEGAHGEWYRFDATGTLSARLITKTGDRRLIVQLRGPEGVPPATECPPATRSSLVCSRYDHPDGTVLRVLEDHAASSIVVTSLRPDDTYVTVQETASGILPSRLARVLETHTVVDLALVEGLSATGG</sequence>
<name>W7IWW5_9PSEU</name>
<evidence type="ECO:0000313" key="3">
    <source>
        <dbReference type="EMBL" id="EWC61292.1"/>
    </source>
</evidence>
<organism evidence="3 4">
    <name type="scientific">Actinokineospora spheciospongiae</name>
    <dbReference type="NCBI Taxonomy" id="909613"/>
    <lineage>
        <taxon>Bacteria</taxon>
        <taxon>Bacillati</taxon>
        <taxon>Actinomycetota</taxon>
        <taxon>Actinomycetes</taxon>
        <taxon>Pseudonocardiales</taxon>
        <taxon>Pseudonocardiaceae</taxon>
        <taxon>Actinokineospora</taxon>
    </lineage>
</organism>
<accession>W7IWW5</accession>
<reference evidence="3 4" key="1">
    <citation type="journal article" date="2014" name="Genome Announc.">
        <title>Draft Genome Sequence of the Antitrypanosomally Active Sponge-Associated Bacterium Actinokineospora sp. Strain EG49.</title>
        <authorList>
            <person name="Harjes J."/>
            <person name="Ryu T."/>
            <person name="Abdelmohsen U.R."/>
            <person name="Moitinho-Silva L."/>
            <person name="Horn H."/>
            <person name="Ravasi T."/>
            <person name="Hentschel U."/>
        </authorList>
    </citation>
    <scope>NUCLEOTIDE SEQUENCE [LARGE SCALE GENOMIC DNA]</scope>
    <source>
        <strain evidence="3 4">EG49</strain>
    </source>
</reference>
<dbReference type="AlphaFoldDB" id="W7IWW5"/>